<dbReference type="EMBL" id="JAMKOV010000002">
    <property type="protein sequence ID" value="KAI8042614.1"/>
    <property type="molecule type" value="Genomic_DNA"/>
</dbReference>
<dbReference type="OrthoDB" id="7873148at2759"/>
<feature type="compositionally biased region" description="Basic and acidic residues" evidence="2">
    <location>
        <begin position="408"/>
        <end position="420"/>
    </location>
</feature>
<evidence type="ECO:0000313" key="4">
    <source>
        <dbReference type="Proteomes" id="UP001059596"/>
    </source>
</evidence>
<accession>A0A9P9YTX7</accession>
<comment type="caution">
    <text evidence="3">The sequence shown here is derived from an EMBL/GenBank/DDBJ whole genome shotgun (WGS) entry which is preliminary data.</text>
</comment>
<name>A0A9P9YTX7_9MUSC</name>
<proteinExistence type="predicted"/>
<reference evidence="3" key="1">
    <citation type="journal article" date="2023" name="Genome Biol. Evol.">
        <title>Long-read-based Genome Assembly of Drosophila gunungcola Reveals Fewer Chemosensory Genes in Flower-breeding Species.</title>
        <authorList>
            <person name="Negi A."/>
            <person name="Liao B.Y."/>
            <person name="Yeh S.D."/>
        </authorList>
    </citation>
    <scope>NUCLEOTIDE SEQUENCE</scope>
    <source>
        <strain evidence="3">Sukarami</strain>
    </source>
</reference>
<dbReference type="Proteomes" id="UP001059596">
    <property type="component" value="Unassembled WGS sequence"/>
</dbReference>
<feature type="region of interest" description="Disordered" evidence="2">
    <location>
        <begin position="405"/>
        <end position="424"/>
    </location>
</feature>
<evidence type="ECO:0000256" key="2">
    <source>
        <dbReference type="SAM" id="MobiDB-lite"/>
    </source>
</evidence>
<keyword evidence="4" id="KW-1185">Reference proteome</keyword>
<organism evidence="3 4">
    <name type="scientific">Drosophila gunungcola</name>
    <name type="common">fruit fly</name>
    <dbReference type="NCBI Taxonomy" id="103775"/>
    <lineage>
        <taxon>Eukaryota</taxon>
        <taxon>Metazoa</taxon>
        <taxon>Ecdysozoa</taxon>
        <taxon>Arthropoda</taxon>
        <taxon>Hexapoda</taxon>
        <taxon>Insecta</taxon>
        <taxon>Pterygota</taxon>
        <taxon>Neoptera</taxon>
        <taxon>Endopterygota</taxon>
        <taxon>Diptera</taxon>
        <taxon>Brachycera</taxon>
        <taxon>Muscomorpha</taxon>
        <taxon>Ephydroidea</taxon>
        <taxon>Drosophilidae</taxon>
        <taxon>Drosophila</taxon>
        <taxon>Sophophora</taxon>
    </lineage>
</organism>
<evidence type="ECO:0000256" key="1">
    <source>
        <dbReference type="SAM" id="Coils"/>
    </source>
</evidence>
<evidence type="ECO:0000313" key="3">
    <source>
        <dbReference type="EMBL" id="KAI8042614.1"/>
    </source>
</evidence>
<dbReference type="AlphaFoldDB" id="A0A9P9YTX7"/>
<protein>
    <submittedName>
        <fullName evidence="3">Uncharacterized protein</fullName>
    </submittedName>
</protein>
<sequence length="776" mass="88947">MDILSKPTKEITAVAPIVCVNDPVEIEEQIKSDMCDENECKSLRRDIEIMRADYDNWEHIFRDIRLKVGFEITIWERAYKVICEMMENSRVEASVDKSERGQYVRLLHKPIESVFIKVDHRKDLTSFTLPQASAWIQKKIIELKISIRNVDNDQLYVNVQKERVNSIEKCLDDREKLLAQNSIAVKQLNKIKANLEKVPSTSSVSEQDWDKELKDFFSEVEKDNAELSQMTDDILQLLNKLSRLRSENVPDSIVDNVRNDINQLLMKLGGSIQTKTPSEYENKNSNDLTENDSFIIDSTRNNLEKFCATKNISEKINLTQNKDVSTENKSLKINLTTNDSNQICLTEKRPTEINSANSDLNKTESTESKIEMAENNTIVLTENNLKKHNSSASGNSIMGNLVDDGDKDECIPKSQDHSDNESGNSMSIKLNHLVDNFLQSRIDLLGLNSLECNEKDGSSKIVSITDNTKINLNKTDSNENDLTKRDPIENDCNKINASTKNGSIKISLTLNDSNKICSTEKCEVVFTENDSTVNDSSEIYLTKHGSINSIENDSTLNSYNKKDSSANDSTIYYSFETDSPKNDLERKLDQNATVDFHHETQSHDYFYQEKCKPECEAETNHERGDLILKNSYGEGNLISKFYTDDSQEKSKSNTKDDESLYSLDSYDWNDSTKNDSNNIVYTENNFSKIGISENDINKNDLYDNYWNEINFSENKQNELRKKDLETKAYLSSTKKILEENEIKLVKSEKNYSEKGCRPKCEDSNFNELDDFNKNRF</sequence>
<feature type="coiled-coil region" evidence="1">
    <location>
        <begin position="220"/>
        <end position="247"/>
    </location>
</feature>
<gene>
    <name evidence="3" type="ORF">M5D96_003927</name>
</gene>
<keyword evidence="1" id="KW-0175">Coiled coil</keyword>